<keyword evidence="1" id="KW-0677">Repeat</keyword>
<feature type="compositionally biased region" description="Polar residues" evidence="4">
    <location>
        <begin position="305"/>
        <end position="323"/>
    </location>
</feature>
<dbReference type="EMBL" id="KZ664250">
    <property type="protein sequence ID" value="PPS06671.1"/>
    <property type="molecule type" value="Genomic_DNA"/>
</dbReference>
<dbReference type="FunFam" id="3.30.160.20:FF:000036">
    <property type="entry name" value="Double-stranded RNA-binding protein 2"/>
    <property type="match status" value="2"/>
</dbReference>
<dbReference type="CDD" id="cd19907">
    <property type="entry name" value="DSRM_AtDRB-like_rpt1"/>
    <property type="match status" value="1"/>
</dbReference>
<dbReference type="PANTHER" id="PTHR46031">
    <property type="match status" value="1"/>
</dbReference>
<dbReference type="SUPFAM" id="SSF54768">
    <property type="entry name" value="dsRNA-binding domain-like"/>
    <property type="match status" value="2"/>
</dbReference>
<evidence type="ECO:0000313" key="6">
    <source>
        <dbReference type="EMBL" id="PPS06671.1"/>
    </source>
</evidence>
<feature type="compositionally biased region" description="Pro residues" evidence="4">
    <location>
        <begin position="371"/>
        <end position="385"/>
    </location>
</feature>
<dbReference type="InterPro" id="IPR044450">
    <property type="entry name" value="AtDRB-like_DSRM_1"/>
</dbReference>
<proteinExistence type="predicted"/>
<name>A0A2P5XTI9_GOSBA</name>
<feature type="region of interest" description="Disordered" evidence="4">
    <location>
        <begin position="439"/>
        <end position="475"/>
    </location>
</feature>
<dbReference type="Gene3D" id="3.30.160.20">
    <property type="match status" value="2"/>
</dbReference>
<dbReference type="Pfam" id="PF00035">
    <property type="entry name" value="dsrm"/>
    <property type="match status" value="2"/>
</dbReference>
<dbReference type="InterPro" id="IPR044451">
    <property type="entry name" value="AtDRB-like_DSRM_2"/>
</dbReference>
<feature type="region of interest" description="Disordered" evidence="4">
    <location>
        <begin position="268"/>
        <end position="288"/>
    </location>
</feature>
<organism evidence="6 7">
    <name type="scientific">Gossypium barbadense</name>
    <name type="common">Sea Island cotton</name>
    <name type="synonym">Hibiscus barbadensis</name>
    <dbReference type="NCBI Taxonomy" id="3634"/>
    <lineage>
        <taxon>Eukaryota</taxon>
        <taxon>Viridiplantae</taxon>
        <taxon>Streptophyta</taxon>
        <taxon>Embryophyta</taxon>
        <taxon>Tracheophyta</taxon>
        <taxon>Spermatophyta</taxon>
        <taxon>Magnoliopsida</taxon>
        <taxon>eudicotyledons</taxon>
        <taxon>Gunneridae</taxon>
        <taxon>Pentapetalae</taxon>
        <taxon>rosids</taxon>
        <taxon>malvids</taxon>
        <taxon>Malvales</taxon>
        <taxon>Malvaceae</taxon>
        <taxon>Malvoideae</taxon>
        <taxon>Gossypium</taxon>
    </lineage>
</organism>
<evidence type="ECO:0000256" key="2">
    <source>
        <dbReference type="ARBA" id="ARBA00022884"/>
    </source>
</evidence>
<dbReference type="PROSITE" id="PS50137">
    <property type="entry name" value="DS_RBD"/>
    <property type="match status" value="2"/>
</dbReference>
<dbReference type="InterPro" id="IPR011707">
    <property type="entry name" value="Cu-oxidase-like_N"/>
</dbReference>
<feature type="domain" description="DRBM" evidence="5">
    <location>
        <begin position="151"/>
        <end position="219"/>
    </location>
</feature>
<accession>A0A2P5XTI9</accession>
<dbReference type="AlphaFoldDB" id="A0A2P5XTI9"/>
<dbReference type="SMART" id="SM00358">
    <property type="entry name" value="DSRM"/>
    <property type="match status" value="2"/>
</dbReference>
<dbReference type="Proteomes" id="UP000239757">
    <property type="component" value="Unassembled WGS sequence"/>
</dbReference>
<dbReference type="PANTHER" id="PTHR46031:SF26">
    <property type="entry name" value="DOUBLE-STRANDED RNA-BINDING PROTEIN 2"/>
    <property type="match status" value="1"/>
</dbReference>
<evidence type="ECO:0000256" key="3">
    <source>
        <dbReference type="PROSITE-ProRule" id="PRU00266"/>
    </source>
</evidence>
<feature type="region of interest" description="Disordered" evidence="4">
    <location>
        <begin position="371"/>
        <end position="397"/>
    </location>
</feature>
<feature type="region of interest" description="Disordered" evidence="4">
    <location>
        <begin position="305"/>
        <end position="330"/>
    </location>
</feature>
<evidence type="ECO:0000256" key="4">
    <source>
        <dbReference type="SAM" id="MobiDB-lite"/>
    </source>
</evidence>
<evidence type="ECO:0000256" key="1">
    <source>
        <dbReference type="ARBA" id="ARBA00022737"/>
    </source>
</evidence>
<feature type="domain" description="DRBM" evidence="5">
    <location>
        <begin position="1"/>
        <end position="70"/>
    </location>
</feature>
<dbReference type="Pfam" id="PF07732">
    <property type="entry name" value="Cu-oxidase_3"/>
    <property type="match status" value="1"/>
</dbReference>
<reference evidence="6 7" key="1">
    <citation type="submission" date="2015-01" db="EMBL/GenBank/DDBJ databases">
        <title>Genome of allotetraploid Gossypium barbadense reveals genomic plasticity and fiber elongation in cotton evolution.</title>
        <authorList>
            <person name="Chen X."/>
            <person name="Liu X."/>
            <person name="Zhao B."/>
            <person name="Zheng H."/>
            <person name="Hu Y."/>
            <person name="Lu G."/>
            <person name="Yang C."/>
            <person name="Chen J."/>
            <person name="Shan C."/>
            <person name="Zhang L."/>
            <person name="Zhou Y."/>
            <person name="Wang L."/>
            <person name="Guo W."/>
            <person name="Bai Y."/>
            <person name="Ruan J."/>
            <person name="Shangguan X."/>
            <person name="Mao Y."/>
            <person name="Jiang J."/>
            <person name="Zhu Y."/>
            <person name="Lei J."/>
            <person name="Kang H."/>
            <person name="Chen S."/>
            <person name="He X."/>
            <person name="Wang R."/>
            <person name="Wang Y."/>
            <person name="Chen J."/>
            <person name="Wang L."/>
            <person name="Yu S."/>
            <person name="Wang B."/>
            <person name="Wei J."/>
            <person name="Song S."/>
            <person name="Lu X."/>
            <person name="Gao Z."/>
            <person name="Gu W."/>
            <person name="Deng X."/>
            <person name="Ma D."/>
            <person name="Wang S."/>
            <person name="Liang W."/>
            <person name="Fang L."/>
            <person name="Cai C."/>
            <person name="Zhu X."/>
            <person name="Zhou B."/>
            <person name="Zhang Y."/>
            <person name="Chen Z."/>
            <person name="Xu S."/>
            <person name="Zhu R."/>
            <person name="Wang S."/>
            <person name="Zhang T."/>
            <person name="Zhao G."/>
        </authorList>
    </citation>
    <scope>NUCLEOTIDE SEQUENCE [LARGE SCALE GENOMIC DNA]</scope>
    <source>
        <strain evidence="7">cv. Xinhai21</strain>
        <tissue evidence="6">Leaf</tissue>
    </source>
</reference>
<keyword evidence="2 3" id="KW-0694">RNA-binding</keyword>
<dbReference type="OrthoDB" id="5988181at2759"/>
<evidence type="ECO:0000313" key="7">
    <source>
        <dbReference type="Proteomes" id="UP000239757"/>
    </source>
</evidence>
<dbReference type="GO" id="GO:0005507">
    <property type="term" value="F:copper ion binding"/>
    <property type="evidence" value="ECO:0007669"/>
    <property type="project" value="InterPro"/>
</dbReference>
<sequence>MYKNQLQELAQRSCFNLPSYTCIREGPDHAPRFKATVNFNGETFESPHYCSTLRQAEHSAAEVALQSLSSRGPSHSLAARILVSSFSNLLLMAPLVLYLSFYEIEPWGVIGVSLLRLRDRRRFSSASRGELLECPSIVNELAEGSGDETGVYKNLLQEIAQRVGASLPQYTTFRSGLGHLPIFTGTVELAGIRFTGEPAKNKKQAEKNAAMAAWTSLKLLAKETASSSSEPENNDELEQITIARSLLNYRIKEKMAMANSSNAPILFTKKFPSQNPRPTSPQPPATTSKILPLICPKLVPRNRSMSATANEKPVLTSSQTPTPESRGVRPQKFPAAGAAPYVPIRQLRTPCCGIAPPVTIRTAVPVFSAPPRPAPSAVSPQPPTSAVPTHPAQPAQSVLPPHQLPATLPSQVLRAPPVRIAQAVTIRQVVPVFAAPPVRKEDKQSVPLRNEDITTATAAPPPNQSPIQAEEAASTISKNLQESETVIAVNGAFPGPVVNVTTVNINVHNQLDENPPMTW</sequence>
<gene>
    <name evidence="6" type="ORF">GOBAR_AA13984</name>
</gene>
<dbReference type="GO" id="GO:0003725">
    <property type="term" value="F:double-stranded RNA binding"/>
    <property type="evidence" value="ECO:0007669"/>
    <property type="project" value="InterPro"/>
</dbReference>
<evidence type="ECO:0000259" key="5">
    <source>
        <dbReference type="PROSITE" id="PS50137"/>
    </source>
</evidence>
<dbReference type="InterPro" id="IPR014720">
    <property type="entry name" value="dsRBD_dom"/>
</dbReference>
<protein>
    <recommendedName>
        <fullName evidence="5">DRBM domain-containing protein</fullName>
    </recommendedName>
</protein>
<feature type="compositionally biased region" description="Basic and acidic residues" evidence="4">
    <location>
        <begin position="439"/>
        <end position="452"/>
    </location>
</feature>
<dbReference type="CDD" id="cd19908">
    <property type="entry name" value="DSRM_AtDRB-like_rpt2"/>
    <property type="match status" value="1"/>
</dbReference>